<evidence type="ECO:0000313" key="3">
    <source>
        <dbReference type="EMBL" id="MFC3766371.1"/>
    </source>
</evidence>
<keyword evidence="1" id="KW-0456">Lyase</keyword>
<dbReference type="CDD" id="cd01292">
    <property type="entry name" value="metallo-dependent_hydrolases"/>
    <property type="match status" value="1"/>
</dbReference>
<keyword evidence="4" id="KW-1185">Reference proteome</keyword>
<evidence type="ECO:0000313" key="4">
    <source>
        <dbReference type="Proteomes" id="UP001595699"/>
    </source>
</evidence>
<organism evidence="3 4">
    <name type="scientific">Tenggerimyces flavus</name>
    <dbReference type="NCBI Taxonomy" id="1708749"/>
    <lineage>
        <taxon>Bacteria</taxon>
        <taxon>Bacillati</taxon>
        <taxon>Actinomycetota</taxon>
        <taxon>Actinomycetes</taxon>
        <taxon>Propionibacteriales</taxon>
        <taxon>Nocardioidaceae</taxon>
        <taxon>Tenggerimyces</taxon>
    </lineage>
</organism>
<reference evidence="4" key="1">
    <citation type="journal article" date="2019" name="Int. J. Syst. Evol. Microbiol.">
        <title>The Global Catalogue of Microorganisms (GCM) 10K type strain sequencing project: providing services to taxonomists for standard genome sequencing and annotation.</title>
        <authorList>
            <consortium name="The Broad Institute Genomics Platform"/>
            <consortium name="The Broad Institute Genome Sequencing Center for Infectious Disease"/>
            <person name="Wu L."/>
            <person name="Ma J."/>
        </authorList>
    </citation>
    <scope>NUCLEOTIDE SEQUENCE [LARGE SCALE GENOMIC DNA]</scope>
    <source>
        <strain evidence="4">CGMCC 4.7241</strain>
    </source>
</reference>
<dbReference type="InterPro" id="IPR032466">
    <property type="entry name" value="Metal_Hydrolase"/>
</dbReference>
<dbReference type="PANTHER" id="PTHR21240">
    <property type="entry name" value="2-AMINO-3-CARBOXYLMUCONATE-6-SEMIALDEHYDE DECARBOXYLASE"/>
    <property type="match status" value="1"/>
</dbReference>
<gene>
    <name evidence="3" type="ORF">ACFOUW_36465</name>
</gene>
<dbReference type="InterPro" id="IPR032465">
    <property type="entry name" value="ACMSD"/>
</dbReference>
<dbReference type="EMBL" id="JBHRZH010000051">
    <property type="protein sequence ID" value="MFC3766371.1"/>
    <property type="molecule type" value="Genomic_DNA"/>
</dbReference>
<sequence>MTSPTVDADVPAFLAALGIPGLADVHVHFMPPRVMAAVWRHFDLAGPFLGREWPVLYKGSDEERVSVLRSLGVRRFTALPYAHKPGIATFLNEWAWTFAASVPECLPSATFFPEPEAGKYVAAAIEQGVQVFKAHVQVGDFELADPYLRPVFGALEDSGVPLVLHAGSGPVPNSHTGPEPVAGVLRSYPRLPVIIAHAGAPEYREFLELAERYERVMLDTTMVFTDFFSDFAAYPPELLGRFAALRERVLFGSDFPNIPYPYAHALEALVRLDLGDDWLADVCWHNLGRVFTGPGASGHS</sequence>
<feature type="domain" description="Amidohydrolase-related" evidence="2">
    <location>
        <begin position="24"/>
        <end position="287"/>
    </location>
</feature>
<evidence type="ECO:0000259" key="2">
    <source>
        <dbReference type="Pfam" id="PF04909"/>
    </source>
</evidence>
<dbReference type="PANTHER" id="PTHR21240:SF28">
    <property type="entry name" value="ISO-OROTATE DECARBOXYLASE (EUROFUNG)"/>
    <property type="match status" value="1"/>
</dbReference>
<proteinExistence type="predicted"/>
<name>A0ABV7YNS3_9ACTN</name>
<protein>
    <submittedName>
        <fullName evidence="3">Amidohydrolase family protein</fullName>
    </submittedName>
</protein>
<dbReference type="Pfam" id="PF04909">
    <property type="entry name" value="Amidohydro_2"/>
    <property type="match status" value="1"/>
</dbReference>
<dbReference type="SUPFAM" id="SSF51556">
    <property type="entry name" value="Metallo-dependent hydrolases"/>
    <property type="match status" value="1"/>
</dbReference>
<dbReference type="Gene3D" id="3.20.20.140">
    <property type="entry name" value="Metal-dependent hydrolases"/>
    <property type="match status" value="1"/>
</dbReference>
<dbReference type="InterPro" id="IPR006680">
    <property type="entry name" value="Amidohydro-rel"/>
</dbReference>
<dbReference type="Proteomes" id="UP001595699">
    <property type="component" value="Unassembled WGS sequence"/>
</dbReference>
<accession>A0ABV7YNS3</accession>
<evidence type="ECO:0000256" key="1">
    <source>
        <dbReference type="ARBA" id="ARBA00023239"/>
    </source>
</evidence>
<dbReference type="RefSeq" id="WP_307782395.1">
    <property type="nucleotide sequence ID" value="NZ_JAFBCM010000001.1"/>
</dbReference>
<comment type="caution">
    <text evidence="3">The sequence shown here is derived from an EMBL/GenBank/DDBJ whole genome shotgun (WGS) entry which is preliminary data.</text>
</comment>